<dbReference type="Proteomes" id="UP000001023">
    <property type="component" value="Chromosome"/>
</dbReference>
<reference evidence="3 4" key="2">
    <citation type="journal article" date="2014" name="Stand. Genomic Sci.">
        <title>An updated genome annotation for the model marine bacterium Ruegeria pomeroyi DSS-3.</title>
        <authorList>
            <person name="Rivers A.R."/>
            <person name="Smith C.B."/>
            <person name="Moran M.A."/>
        </authorList>
    </citation>
    <scope>GENOME REANNOTATION</scope>
    <source>
        <strain evidence="4">ATCC 700808 / DSM 15171 / DSS-3</strain>
    </source>
</reference>
<dbReference type="InterPro" id="IPR004360">
    <property type="entry name" value="Glyas_Fos-R_dOase_dom"/>
</dbReference>
<dbReference type="Pfam" id="PF00903">
    <property type="entry name" value="Glyoxalase"/>
    <property type="match status" value="1"/>
</dbReference>
<evidence type="ECO:0000259" key="2">
    <source>
        <dbReference type="PROSITE" id="PS51819"/>
    </source>
</evidence>
<dbReference type="Gene3D" id="3.10.180.10">
    <property type="entry name" value="2,3-Dihydroxybiphenyl 1,2-Dioxygenase, domain 1"/>
    <property type="match status" value="1"/>
</dbReference>
<dbReference type="PROSITE" id="PS51819">
    <property type="entry name" value="VOC"/>
    <property type="match status" value="1"/>
</dbReference>
<gene>
    <name evidence="3" type="ordered locus">SPO1620</name>
</gene>
<evidence type="ECO:0000256" key="1">
    <source>
        <dbReference type="SAM" id="MobiDB-lite"/>
    </source>
</evidence>
<dbReference type="HOGENOM" id="CLU_1395414_0_0_5"/>
<dbReference type="PANTHER" id="PTHR35006">
    <property type="entry name" value="GLYOXALASE FAMILY PROTEIN (AFU_ORTHOLOGUE AFUA_5G14830)"/>
    <property type="match status" value="1"/>
</dbReference>
<dbReference type="PANTHER" id="PTHR35006:SF1">
    <property type="entry name" value="BLL2941 PROTEIN"/>
    <property type="match status" value="1"/>
</dbReference>
<dbReference type="EMBL" id="CP000031">
    <property type="protein sequence ID" value="AAV94907.1"/>
    <property type="molecule type" value="Genomic_DNA"/>
</dbReference>
<keyword evidence="4" id="KW-1185">Reference proteome</keyword>
<dbReference type="InterPro" id="IPR037523">
    <property type="entry name" value="VOC_core"/>
</dbReference>
<dbReference type="AlphaFoldDB" id="Q5LSZ4"/>
<protein>
    <submittedName>
        <fullName evidence="3">Glyoxalase family protein</fullName>
    </submittedName>
</protein>
<feature type="region of interest" description="Disordered" evidence="1">
    <location>
        <begin position="1"/>
        <end position="53"/>
    </location>
</feature>
<dbReference type="InterPro" id="IPR029068">
    <property type="entry name" value="Glyas_Bleomycin-R_OHBP_Dase"/>
</dbReference>
<dbReference type="SUPFAM" id="SSF54593">
    <property type="entry name" value="Glyoxalase/Bleomycin resistance protein/Dihydroxybiphenyl dioxygenase"/>
    <property type="match status" value="1"/>
</dbReference>
<sequence>MDRQTASCSDPVAPGDSGRSGRNSGRVGLPTRDALRQSKVADPACHRPRSADPVRPITLDNLVRTTMTTIDHLSLGVPDVAAAQNFYTDLLSNLGISCLASGEGFAAYGRERVAFLLLSPFDGGAASAGNGAHVAFAAPSRDAVSAGHAAGLAAGATDEGAPGPREAYPIPGVFAAYLRDPWGNKLEIVHGGFSA</sequence>
<name>Q5LSZ4_RUEPO</name>
<feature type="compositionally biased region" description="Low complexity" evidence="1">
    <location>
        <begin position="15"/>
        <end position="28"/>
    </location>
</feature>
<reference evidence="3 4" key="1">
    <citation type="journal article" date="2004" name="Nature">
        <title>Genome sequence of Silicibacter pomeroyi reveals adaptations to the marine environment.</title>
        <authorList>
            <person name="Moran M.A."/>
            <person name="Buchan A."/>
            <person name="Gonzalez J.M."/>
            <person name="Heidelberg J.F."/>
            <person name="Whitman W.B."/>
            <person name="Kiene R.P."/>
            <person name="Henriksen J.R."/>
            <person name="King G.M."/>
            <person name="Belas R."/>
            <person name="Fuqua C."/>
            <person name="Brinkac L."/>
            <person name="Lewis M."/>
            <person name="Johri S."/>
            <person name="Weaver B."/>
            <person name="Pai G."/>
            <person name="Eisen J.A."/>
            <person name="Rahe E."/>
            <person name="Sheldon W.M."/>
            <person name="Ye W."/>
            <person name="Miller T.R."/>
            <person name="Carlton J."/>
            <person name="Rasko D.A."/>
            <person name="Paulsen I.T."/>
            <person name="Ren Q."/>
            <person name="Daugherty S.C."/>
            <person name="Deboy R.T."/>
            <person name="Dodson R.J."/>
            <person name="Durkin A.S."/>
            <person name="Madupu R."/>
            <person name="Nelson W.C."/>
            <person name="Sullivan S.A."/>
            <person name="Rosovitz M.J."/>
            <person name="Haft D.H."/>
            <person name="Selengut J."/>
            <person name="Ward N."/>
        </authorList>
    </citation>
    <scope>NUCLEOTIDE SEQUENCE [LARGE SCALE GENOMIC DNA]</scope>
    <source>
        <strain evidence="4">ATCC 700808 / DSM 15171 / DSS-3</strain>
    </source>
</reference>
<organism evidence="3 4">
    <name type="scientific">Ruegeria pomeroyi (strain ATCC 700808 / DSM 15171 / DSS-3)</name>
    <name type="common">Silicibacter pomeroyi</name>
    <dbReference type="NCBI Taxonomy" id="246200"/>
    <lineage>
        <taxon>Bacteria</taxon>
        <taxon>Pseudomonadati</taxon>
        <taxon>Pseudomonadota</taxon>
        <taxon>Alphaproteobacteria</taxon>
        <taxon>Rhodobacterales</taxon>
        <taxon>Roseobacteraceae</taxon>
        <taxon>Ruegeria</taxon>
    </lineage>
</organism>
<evidence type="ECO:0000313" key="4">
    <source>
        <dbReference type="Proteomes" id="UP000001023"/>
    </source>
</evidence>
<feature type="domain" description="VOC" evidence="2">
    <location>
        <begin position="69"/>
        <end position="191"/>
    </location>
</feature>
<dbReference type="PaxDb" id="246200-SPO1620"/>
<proteinExistence type="predicted"/>
<accession>Q5LSZ4</accession>
<dbReference type="eggNOG" id="COG0346">
    <property type="taxonomic scope" value="Bacteria"/>
</dbReference>
<evidence type="ECO:0000313" key="3">
    <source>
        <dbReference type="EMBL" id="AAV94907.1"/>
    </source>
</evidence>
<dbReference type="STRING" id="246200.SPO1620"/>
<dbReference type="KEGG" id="sil:SPO1620"/>